<feature type="region of interest" description="Disordered" evidence="1">
    <location>
        <begin position="184"/>
        <end position="205"/>
    </location>
</feature>
<feature type="transmembrane region" description="Helical" evidence="2">
    <location>
        <begin position="127"/>
        <end position="149"/>
    </location>
</feature>
<dbReference type="EMBL" id="AHAE01000004">
    <property type="protein sequence ID" value="EJZ82993.1"/>
    <property type="molecule type" value="Genomic_DNA"/>
</dbReference>
<feature type="transmembrane region" description="Helical" evidence="2">
    <location>
        <begin position="70"/>
        <end position="89"/>
    </location>
</feature>
<feature type="transmembrane region" description="Helical" evidence="2">
    <location>
        <begin position="96"/>
        <end position="115"/>
    </location>
</feature>
<evidence type="ECO:0000256" key="1">
    <source>
        <dbReference type="SAM" id="MobiDB-lite"/>
    </source>
</evidence>
<dbReference type="HOGENOM" id="CLU_094889_0_1_11"/>
<evidence type="ECO:0000313" key="4">
    <source>
        <dbReference type="Proteomes" id="UP000006078"/>
    </source>
</evidence>
<evidence type="ECO:0000256" key="2">
    <source>
        <dbReference type="SAM" id="Phobius"/>
    </source>
</evidence>
<evidence type="ECO:0000313" key="3">
    <source>
        <dbReference type="EMBL" id="EJZ82993.1"/>
    </source>
</evidence>
<dbReference type="eggNOG" id="ENOG5031IRR">
    <property type="taxonomic scope" value="Bacteria"/>
</dbReference>
<keyword evidence="2" id="KW-0812">Transmembrane</keyword>
<feature type="transmembrane region" description="Helical" evidence="2">
    <location>
        <begin position="25"/>
        <end position="50"/>
    </location>
</feature>
<reference evidence="3 4" key="1">
    <citation type="submission" date="2012-08" db="EMBL/GenBank/DDBJ databases">
        <title>The Genome Sequence of Turicella otitidis ATCC 51513.</title>
        <authorList>
            <consortium name="The Broad Institute Genome Sequencing Platform"/>
            <person name="Earl A."/>
            <person name="Ward D."/>
            <person name="Feldgarden M."/>
            <person name="Gevers D."/>
            <person name="Huys G."/>
            <person name="Walker B."/>
            <person name="Young S.K."/>
            <person name="Zeng Q."/>
            <person name="Gargeya S."/>
            <person name="Fitzgerald M."/>
            <person name="Haas B."/>
            <person name="Abouelleil A."/>
            <person name="Alvarado L."/>
            <person name="Arachchi H.M."/>
            <person name="Berlin A.M."/>
            <person name="Chapman S.B."/>
            <person name="Goldberg J."/>
            <person name="Griggs A."/>
            <person name="Gujja S."/>
            <person name="Hansen M."/>
            <person name="Howarth C."/>
            <person name="Imamovic A."/>
            <person name="Larimer J."/>
            <person name="McCowen C."/>
            <person name="Montmayeur A."/>
            <person name="Murphy C."/>
            <person name="Neiman D."/>
            <person name="Pearson M."/>
            <person name="Priest M."/>
            <person name="Roberts A."/>
            <person name="Saif S."/>
            <person name="Shea T."/>
            <person name="Sisk P."/>
            <person name="Sykes S."/>
            <person name="Wortman J."/>
            <person name="Nusbaum C."/>
            <person name="Birren B."/>
        </authorList>
    </citation>
    <scope>NUCLEOTIDE SEQUENCE [LARGE SCALE GENOMIC DNA]</scope>
    <source>
        <strain evidence="3 4">ATCC 51513</strain>
    </source>
</reference>
<comment type="caution">
    <text evidence="3">The sequence shown here is derived from an EMBL/GenBank/DDBJ whole genome shotgun (WGS) entry which is preliminary data.</text>
</comment>
<feature type="compositionally biased region" description="Basic and acidic residues" evidence="1">
    <location>
        <begin position="196"/>
        <end position="205"/>
    </location>
</feature>
<proteinExistence type="predicted"/>
<accession>K0YIJ6</accession>
<organism evidence="3 4">
    <name type="scientific">Corynebacterium otitidis ATCC 51513</name>
    <dbReference type="NCBI Taxonomy" id="883169"/>
    <lineage>
        <taxon>Bacteria</taxon>
        <taxon>Bacillati</taxon>
        <taxon>Actinomycetota</taxon>
        <taxon>Actinomycetes</taxon>
        <taxon>Mycobacteriales</taxon>
        <taxon>Corynebacteriaceae</taxon>
        <taxon>Corynebacterium</taxon>
    </lineage>
</organism>
<keyword evidence="4" id="KW-1185">Reference proteome</keyword>
<dbReference type="Proteomes" id="UP000006078">
    <property type="component" value="Unassembled WGS sequence"/>
</dbReference>
<dbReference type="AlphaFoldDB" id="K0YIJ6"/>
<dbReference type="RefSeq" id="WP_004599954.1">
    <property type="nucleotide sequence ID" value="NZ_JH815192.1"/>
</dbReference>
<gene>
    <name evidence="3" type="ORF">HMPREF9719_00064</name>
</gene>
<protein>
    <submittedName>
        <fullName evidence="3">Uncharacterized protein</fullName>
    </submittedName>
</protein>
<sequence>MAEDNETAREREIRAGKRLWLGNQAYVLGGAVALYVAGLLLPVVTGVRGFDVVAQTAAARDANIKLTEYVFAYLALVGVGVFTPLTLIFRRAALAMIAWVATAIGTFYAVLAFWLRQQRPGGEEQYSISGGFLLIVVAVVVCLVAYSMVTLRRSDDQRELARERAAAAASPDSEYEKRAAAVFRRGGGEGENPLLVDDRRARARA</sequence>
<feature type="non-terminal residue" evidence="3">
    <location>
        <position position="205"/>
    </location>
</feature>
<keyword evidence="2" id="KW-0472">Membrane</keyword>
<keyword evidence="2" id="KW-1133">Transmembrane helix</keyword>
<dbReference type="OrthoDB" id="4484187at2"/>
<name>K0YIJ6_9CORY</name>